<accession>A0ABR3JPQ6</accession>
<gene>
    <name evidence="1" type="ORF">HGRIS_001162</name>
</gene>
<protein>
    <submittedName>
        <fullName evidence="1">Uncharacterized protein</fullName>
    </submittedName>
</protein>
<reference evidence="2" key="1">
    <citation type="submission" date="2024-06" db="EMBL/GenBank/DDBJ databases">
        <title>Multi-omics analyses provide insights into the biosynthesis of the anticancer antibiotic pleurotin in Hohenbuehelia grisea.</title>
        <authorList>
            <person name="Weaver J.A."/>
            <person name="Alberti F."/>
        </authorList>
    </citation>
    <scope>NUCLEOTIDE SEQUENCE [LARGE SCALE GENOMIC DNA]</scope>
    <source>
        <strain evidence="2">T-177</strain>
    </source>
</reference>
<comment type="caution">
    <text evidence="1">The sequence shown here is derived from an EMBL/GenBank/DDBJ whole genome shotgun (WGS) entry which is preliminary data.</text>
</comment>
<evidence type="ECO:0000313" key="1">
    <source>
        <dbReference type="EMBL" id="KAL0957358.1"/>
    </source>
</evidence>
<organism evidence="1 2">
    <name type="scientific">Hohenbuehelia grisea</name>
    <dbReference type="NCBI Taxonomy" id="104357"/>
    <lineage>
        <taxon>Eukaryota</taxon>
        <taxon>Fungi</taxon>
        <taxon>Dikarya</taxon>
        <taxon>Basidiomycota</taxon>
        <taxon>Agaricomycotina</taxon>
        <taxon>Agaricomycetes</taxon>
        <taxon>Agaricomycetidae</taxon>
        <taxon>Agaricales</taxon>
        <taxon>Pleurotineae</taxon>
        <taxon>Pleurotaceae</taxon>
        <taxon>Hohenbuehelia</taxon>
    </lineage>
</organism>
<dbReference type="Proteomes" id="UP001556367">
    <property type="component" value="Unassembled WGS sequence"/>
</dbReference>
<evidence type="ECO:0000313" key="2">
    <source>
        <dbReference type="Proteomes" id="UP001556367"/>
    </source>
</evidence>
<keyword evidence="2" id="KW-1185">Reference proteome</keyword>
<sequence length="135" mass="15174">MDALRQENLSCASSHRDWITMTMPSSWFNVYEIREEYALVWCWVIAARLLSQCSPSLDLALNQSLTSLYIPGARVVLHKMIIVRPLAAVGDRTRRSNGSDQRIGSLIKIDRRSSVGGVGGHLRPRFSLTFQPPGF</sequence>
<dbReference type="EMBL" id="JASNQZ010000005">
    <property type="protein sequence ID" value="KAL0957358.1"/>
    <property type="molecule type" value="Genomic_DNA"/>
</dbReference>
<name>A0ABR3JPQ6_9AGAR</name>
<proteinExistence type="predicted"/>